<keyword evidence="3" id="KW-1185">Reference proteome</keyword>
<name>A0A173MD53_9BACT</name>
<feature type="signal peptide" evidence="1">
    <location>
        <begin position="1"/>
        <end position="26"/>
    </location>
</feature>
<organism evidence="2 3">
    <name type="scientific">Filimonas lacunae</name>
    <dbReference type="NCBI Taxonomy" id="477680"/>
    <lineage>
        <taxon>Bacteria</taxon>
        <taxon>Pseudomonadati</taxon>
        <taxon>Bacteroidota</taxon>
        <taxon>Chitinophagia</taxon>
        <taxon>Chitinophagales</taxon>
        <taxon>Chitinophagaceae</taxon>
        <taxon>Filimonas</taxon>
    </lineage>
</organism>
<dbReference type="Pfam" id="PF07920">
    <property type="entry name" value="DUF1684"/>
    <property type="match status" value="1"/>
</dbReference>
<protein>
    <recommendedName>
        <fullName evidence="4">DUF1684 domain-containing protein</fullName>
    </recommendedName>
</protein>
<evidence type="ECO:0000256" key="1">
    <source>
        <dbReference type="SAM" id="SignalP"/>
    </source>
</evidence>
<reference evidence="3" key="1">
    <citation type="submission" date="2017-01" db="EMBL/GenBank/DDBJ databases">
        <authorList>
            <person name="Varghese N."/>
            <person name="Submissions S."/>
        </authorList>
    </citation>
    <scope>NUCLEOTIDE SEQUENCE [LARGE SCALE GENOMIC DNA]</scope>
    <source>
        <strain evidence="3">DSM 21054</strain>
    </source>
</reference>
<dbReference type="RefSeq" id="WP_084206295.1">
    <property type="nucleotide sequence ID" value="NZ_AP017422.1"/>
</dbReference>
<feature type="chain" id="PRO_5030022788" description="DUF1684 domain-containing protein" evidence="1">
    <location>
        <begin position="27"/>
        <end position="306"/>
    </location>
</feature>
<dbReference type="InterPro" id="IPR012467">
    <property type="entry name" value="DUF1684"/>
</dbReference>
<evidence type="ECO:0000313" key="3">
    <source>
        <dbReference type="Proteomes" id="UP000186917"/>
    </source>
</evidence>
<dbReference type="AlphaFoldDB" id="A0A173MD53"/>
<keyword evidence="1" id="KW-0732">Signal</keyword>
<evidence type="ECO:0000313" key="2">
    <source>
        <dbReference type="EMBL" id="SIT21067.1"/>
    </source>
</evidence>
<proteinExistence type="predicted"/>
<gene>
    <name evidence="2" type="ORF">SAMN05421788_10597</name>
</gene>
<dbReference type="STRING" id="477680.SAMN05421788_10597"/>
<evidence type="ECO:0008006" key="4">
    <source>
        <dbReference type="Google" id="ProtNLM"/>
    </source>
</evidence>
<dbReference type="EMBL" id="FTOR01000005">
    <property type="protein sequence ID" value="SIT21067.1"/>
    <property type="molecule type" value="Genomic_DNA"/>
</dbReference>
<accession>A0A173MD53</accession>
<sequence length="306" mass="34054">MIKHLLQKTKYTLALLALLVSIKGFSQNVADTQYVNGLDRWHHEREEELKREDGWLSLVGLHWLKEGTNTFGADSKSDIVLPKNFPLAQGGSYTLTKGKVVFHQTSGSIKVANLASADSSFIVGESDRKPVTFTIDGFKWIIIKRQDKYGLRIWDNHSPALQAFKGVPRFPVSTSWKLKATFQPAADDDGFVSFKNKIGQSFDNKPVGKLSFTIGGKQYTLDIVSESRAGYFIVFGDKTSGEQTYASGRFLTVEKADDKGVTYIDFNKAINPPCVFTDYATCPLPPESNVLPVEILAGEKDFHAHH</sequence>
<dbReference type="OrthoDB" id="5493262at2"/>
<dbReference type="PANTHER" id="PTHR41913">
    <property type="entry name" value="DUF1684 DOMAIN-CONTAINING PROTEIN"/>
    <property type="match status" value="1"/>
</dbReference>
<dbReference type="Proteomes" id="UP000186917">
    <property type="component" value="Unassembled WGS sequence"/>
</dbReference>
<dbReference type="KEGG" id="fln:FLA_1457"/>
<dbReference type="PANTHER" id="PTHR41913:SF1">
    <property type="entry name" value="DUF1684 DOMAIN-CONTAINING PROTEIN"/>
    <property type="match status" value="1"/>
</dbReference>